<evidence type="ECO:0000313" key="12">
    <source>
        <dbReference type="EMBL" id="MFD1054157.1"/>
    </source>
</evidence>
<evidence type="ECO:0000256" key="2">
    <source>
        <dbReference type="ARBA" id="ARBA00011955"/>
    </source>
</evidence>
<proteinExistence type="inferred from homology"/>
<dbReference type="PANTHER" id="PTHR30040:SF2">
    <property type="entry name" value="FAD:PROTEIN FMN TRANSFERASE"/>
    <property type="match status" value="1"/>
</dbReference>
<sequence>MVSSPSDLPQLADVLPPIAPPLAEVGFRAMGSDFHVVVAGGDADTLLGHARERVEALEQAWSRFRPDSDLSRLNAAEGAWTAVEPETASLLGIAVHAYDVTGGLFDPRVHDDLVHAGYDRSFELLGTGPHEAVPQVAVGQHDTEADAHSRATREPLDVEVDDGAVRLPAGCRIDLGGIGKGRTADLLAAELVGLGADGACVNAGGDVRARGWSSDGLWAVEVEDPFAPEGPGSVVGVVDGAVATSSVLKRSWADATGRRAHHLIDPRTGAPADTGVASVTVVASQTLWAEVFAKAVVVAGADEGLALLARHALDARITLSSGEVLTTHDYERFSPWTTSSGGTSPVRAG</sequence>
<reference evidence="13" key="1">
    <citation type="journal article" date="2019" name="Int. J. Syst. Evol. Microbiol.">
        <title>The Global Catalogue of Microorganisms (GCM) 10K type strain sequencing project: providing services to taxonomists for standard genome sequencing and annotation.</title>
        <authorList>
            <consortium name="The Broad Institute Genomics Platform"/>
            <consortium name="The Broad Institute Genome Sequencing Center for Infectious Disease"/>
            <person name="Wu L."/>
            <person name="Ma J."/>
        </authorList>
    </citation>
    <scope>NUCLEOTIDE SEQUENCE [LARGE SCALE GENOMIC DNA]</scope>
    <source>
        <strain evidence="13">CCUG 57508</strain>
    </source>
</reference>
<dbReference type="EMBL" id="JBHTKH010000004">
    <property type="protein sequence ID" value="MFD1054157.1"/>
    <property type="molecule type" value="Genomic_DNA"/>
</dbReference>
<keyword evidence="13" id="KW-1185">Reference proteome</keyword>
<comment type="caution">
    <text evidence="12">The sequence shown here is derived from an EMBL/GenBank/DDBJ whole genome shotgun (WGS) entry which is preliminary data.</text>
</comment>
<accession>A0ABW3MW34</accession>
<protein>
    <recommendedName>
        <fullName evidence="3 11">FAD:protein FMN transferase</fullName>
        <ecNumber evidence="2 11">2.7.1.180</ecNumber>
    </recommendedName>
    <alternativeName>
        <fullName evidence="9 11">Flavin transferase</fullName>
    </alternativeName>
</protein>
<comment type="similarity">
    <text evidence="11">Belongs to the ApbE family.</text>
</comment>
<dbReference type="Gene3D" id="3.10.520.10">
    <property type="entry name" value="ApbE-like domains"/>
    <property type="match status" value="1"/>
</dbReference>
<organism evidence="12 13">
    <name type="scientific">Terrabacter terrigena</name>
    <dbReference type="NCBI Taxonomy" id="574718"/>
    <lineage>
        <taxon>Bacteria</taxon>
        <taxon>Bacillati</taxon>
        <taxon>Actinomycetota</taxon>
        <taxon>Actinomycetes</taxon>
        <taxon>Micrococcales</taxon>
        <taxon>Intrasporangiaceae</taxon>
        <taxon>Terrabacter</taxon>
    </lineage>
</organism>
<keyword evidence="8 11" id="KW-0460">Magnesium</keyword>
<evidence type="ECO:0000256" key="4">
    <source>
        <dbReference type="ARBA" id="ARBA00022630"/>
    </source>
</evidence>
<dbReference type="InterPro" id="IPR024932">
    <property type="entry name" value="ApbE"/>
</dbReference>
<name>A0ABW3MW34_9MICO</name>
<dbReference type="EC" id="2.7.1.180" evidence="2 11"/>
<evidence type="ECO:0000256" key="10">
    <source>
        <dbReference type="ARBA" id="ARBA00048540"/>
    </source>
</evidence>
<dbReference type="InterPro" id="IPR003374">
    <property type="entry name" value="ApbE-like_sf"/>
</dbReference>
<keyword evidence="6 11" id="KW-0479">Metal-binding</keyword>
<gene>
    <name evidence="12" type="ORF">ACFQ2V_07560</name>
</gene>
<keyword evidence="5 11" id="KW-0808">Transferase</keyword>
<dbReference type="Proteomes" id="UP001597046">
    <property type="component" value="Unassembled WGS sequence"/>
</dbReference>
<evidence type="ECO:0000256" key="9">
    <source>
        <dbReference type="ARBA" id="ARBA00031306"/>
    </source>
</evidence>
<evidence type="ECO:0000313" key="13">
    <source>
        <dbReference type="Proteomes" id="UP001597046"/>
    </source>
</evidence>
<dbReference type="PIRSF" id="PIRSF006268">
    <property type="entry name" value="ApbE"/>
    <property type="match status" value="1"/>
</dbReference>
<keyword evidence="7 11" id="KW-0274">FAD</keyword>
<dbReference type="GO" id="GO:0016740">
    <property type="term" value="F:transferase activity"/>
    <property type="evidence" value="ECO:0007669"/>
    <property type="project" value="UniProtKB-KW"/>
</dbReference>
<evidence type="ECO:0000256" key="1">
    <source>
        <dbReference type="ARBA" id="ARBA00001946"/>
    </source>
</evidence>
<evidence type="ECO:0000256" key="6">
    <source>
        <dbReference type="ARBA" id="ARBA00022723"/>
    </source>
</evidence>
<keyword evidence="4 11" id="KW-0285">Flavoprotein</keyword>
<dbReference type="RefSeq" id="WP_386052062.1">
    <property type="nucleotide sequence ID" value="NZ_JBHTKH010000004.1"/>
</dbReference>
<evidence type="ECO:0000256" key="7">
    <source>
        <dbReference type="ARBA" id="ARBA00022827"/>
    </source>
</evidence>
<dbReference type="SUPFAM" id="SSF143631">
    <property type="entry name" value="ApbE-like"/>
    <property type="match status" value="1"/>
</dbReference>
<evidence type="ECO:0000256" key="8">
    <source>
        <dbReference type="ARBA" id="ARBA00022842"/>
    </source>
</evidence>
<evidence type="ECO:0000256" key="5">
    <source>
        <dbReference type="ARBA" id="ARBA00022679"/>
    </source>
</evidence>
<comment type="catalytic activity">
    <reaction evidence="10 11">
        <text>L-threonyl-[protein] + FAD = FMN-L-threonyl-[protein] + AMP + H(+)</text>
        <dbReference type="Rhea" id="RHEA:36847"/>
        <dbReference type="Rhea" id="RHEA-COMP:11060"/>
        <dbReference type="Rhea" id="RHEA-COMP:11061"/>
        <dbReference type="ChEBI" id="CHEBI:15378"/>
        <dbReference type="ChEBI" id="CHEBI:30013"/>
        <dbReference type="ChEBI" id="CHEBI:57692"/>
        <dbReference type="ChEBI" id="CHEBI:74257"/>
        <dbReference type="ChEBI" id="CHEBI:456215"/>
        <dbReference type="EC" id="2.7.1.180"/>
    </reaction>
</comment>
<evidence type="ECO:0000256" key="3">
    <source>
        <dbReference type="ARBA" id="ARBA00016337"/>
    </source>
</evidence>
<dbReference type="Pfam" id="PF02424">
    <property type="entry name" value="ApbE"/>
    <property type="match status" value="1"/>
</dbReference>
<dbReference type="PANTHER" id="PTHR30040">
    <property type="entry name" value="THIAMINE BIOSYNTHESIS LIPOPROTEIN APBE"/>
    <property type="match status" value="1"/>
</dbReference>
<comment type="cofactor">
    <cofactor evidence="1">
        <name>Mg(2+)</name>
        <dbReference type="ChEBI" id="CHEBI:18420"/>
    </cofactor>
</comment>
<evidence type="ECO:0000256" key="11">
    <source>
        <dbReference type="PIRNR" id="PIRNR006268"/>
    </source>
</evidence>